<dbReference type="InterPro" id="IPR035246">
    <property type="entry name" value="Spermidine_synt_N"/>
</dbReference>
<evidence type="ECO:0000256" key="3">
    <source>
        <dbReference type="PROSITE-ProRule" id="PRU00354"/>
    </source>
</evidence>
<accession>A0ABQ7JBP6</accession>
<sequence>MAFPSFSNYFLGSSPLWQVIGRFCQSKNGYYLSIIGTVVGGGYLWYRFSRKLTWINRLWLGDAWYSEVSPCWPGQAFSLTVEKILYKGTSDFQECLCFENEIFGRVLVLDGAIQCTERDECAYHEVMVNLALNCHPHPKNVLVVGGGDGGTVREICRHEDVERVDVCELDEMVIRISQAYLPEISKGLEDPRVRIIIEDGFTFVRDHPKQYDVIFVDSSDPVGPAKILFTNNFYKALHNALGEDGIAITQAECMWLHFPIIKQIFNAALTYFAYVDYAHISVPTYPCGSIGFACCSKKYSCQEPQKEMAPTLSDQMKYYSINIHRACFVLPQFLQKKIDSIRSQRDE</sequence>
<dbReference type="Gene3D" id="3.40.50.150">
    <property type="entry name" value="Vaccinia Virus protein VP39"/>
    <property type="match status" value="1"/>
</dbReference>
<comment type="similarity">
    <text evidence="1 4">Belongs to the spermidine/spermine synthase family.</text>
</comment>
<dbReference type="Gene3D" id="2.30.140.10">
    <property type="entry name" value="Spermidine synthase, tetramerisation domain"/>
    <property type="match status" value="1"/>
</dbReference>
<dbReference type="InterPro" id="IPR029063">
    <property type="entry name" value="SAM-dependent_MTases_sf"/>
</dbReference>
<dbReference type="Pfam" id="PF01564">
    <property type="entry name" value="Spermine_synth"/>
    <property type="match status" value="1"/>
</dbReference>
<protein>
    <submittedName>
        <fullName evidence="6">Spermidine synthase</fullName>
    </submittedName>
</protein>
<gene>
    <name evidence="6" type="ORF">IE077_002036</name>
</gene>
<reference evidence="6 7" key="1">
    <citation type="journal article" date="2020" name="bioRxiv">
        <title>Metabolic contributions of an alphaproteobacterial endosymbiont in the apicomplexan Cardiosporidium cionae.</title>
        <authorList>
            <person name="Hunter E.S."/>
            <person name="Paight C.J."/>
            <person name="Lane C.E."/>
        </authorList>
    </citation>
    <scope>NUCLEOTIDE SEQUENCE [LARGE SCALE GENOMIC DNA]</scope>
    <source>
        <strain evidence="6">ESH_2018</strain>
    </source>
</reference>
<dbReference type="Proteomes" id="UP000823046">
    <property type="component" value="Unassembled WGS sequence"/>
</dbReference>
<evidence type="ECO:0000256" key="4">
    <source>
        <dbReference type="RuleBase" id="RU003836"/>
    </source>
</evidence>
<dbReference type="PROSITE" id="PS51006">
    <property type="entry name" value="PABS_2"/>
    <property type="match status" value="1"/>
</dbReference>
<dbReference type="InterPro" id="IPR001045">
    <property type="entry name" value="Spermi_synthase"/>
</dbReference>
<dbReference type="NCBIfam" id="TIGR00417">
    <property type="entry name" value="speE"/>
    <property type="match status" value="1"/>
</dbReference>
<evidence type="ECO:0000259" key="5">
    <source>
        <dbReference type="PROSITE" id="PS51006"/>
    </source>
</evidence>
<dbReference type="PANTHER" id="PTHR11558:SF11">
    <property type="entry name" value="SPERMIDINE SYNTHASE"/>
    <property type="match status" value="1"/>
</dbReference>
<dbReference type="InterPro" id="IPR037163">
    <property type="entry name" value="Spermidine_synt_N_sf"/>
</dbReference>
<evidence type="ECO:0000313" key="6">
    <source>
        <dbReference type="EMBL" id="KAF8821432.1"/>
    </source>
</evidence>
<name>A0ABQ7JBP6_9APIC</name>
<dbReference type="InterPro" id="IPR030374">
    <property type="entry name" value="PABS"/>
</dbReference>
<dbReference type="Pfam" id="PF17284">
    <property type="entry name" value="Spermine_synt_N"/>
    <property type="match status" value="1"/>
</dbReference>
<keyword evidence="7" id="KW-1185">Reference proteome</keyword>
<dbReference type="EMBL" id="JADAQX010000181">
    <property type="protein sequence ID" value="KAF8821432.1"/>
    <property type="molecule type" value="Genomic_DNA"/>
</dbReference>
<dbReference type="PANTHER" id="PTHR11558">
    <property type="entry name" value="SPERMIDINE/SPERMINE SYNTHASE"/>
    <property type="match status" value="1"/>
</dbReference>
<comment type="caution">
    <text evidence="6">The sequence shown here is derived from an EMBL/GenBank/DDBJ whole genome shotgun (WGS) entry which is preliminary data.</text>
</comment>
<dbReference type="NCBIfam" id="NF002010">
    <property type="entry name" value="PRK00811.1"/>
    <property type="match status" value="1"/>
</dbReference>
<dbReference type="SUPFAM" id="SSF53335">
    <property type="entry name" value="S-adenosyl-L-methionine-dependent methyltransferases"/>
    <property type="match status" value="1"/>
</dbReference>
<keyword evidence="2 3" id="KW-0808">Transferase</keyword>
<dbReference type="InterPro" id="IPR030373">
    <property type="entry name" value="PABS_CS"/>
</dbReference>
<dbReference type="CDD" id="cd02440">
    <property type="entry name" value="AdoMet_MTases"/>
    <property type="match status" value="1"/>
</dbReference>
<organism evidence="6 7">
    <name type="scientific">Cardiosporidium cionae</name>
    <dbReference type="NCBI Taxonomy" id="476202"/>
    <lineage>
        <taxon>Eukaryota</taxon>
        <taxon>Sar</taxon>
        <taxon>Alveolata</taxon>
        <taxon>Apicomplexa</taxon>
        <taxon>Aconoidasida</taxon>
        <taxon>Nephromycida</taxon>
        <taxon>Cardiosporidium</taxon>
    </lineage>
</organism>
<feature type="domain" description="PABS" evidence="5">
    <location>
        <begin position="62"/>
        <end position="297"/>
    </location>
</feature>
<evidence type="ECO:0000256" key="1">
    <source>
        <dbReference type="ARBA" id="ARBA00007867"/>
    </source>
</evidence>
<evidence type="ECO:0000313" key="7">
    <source>
        <dbReference type="Proteomes" id="UP000823046"/>
    </source>
</evidence>
<dbReference type="HAMAP" id="MF_00198">
    <property type="entry name" value="Spermidine_synth"/>
    <property type="match status" value="1"/>
</dbReference>
<proteinExistence type="inferred from homology"/>
<feature type="active site" description="Proton acceptor" evidence="3">
    <location>
        <position position="217"/>
    </location>
</feature>
<keyword evidence="3" id="KW-0620">Polyamine biosynthesis</keyword>
<evidence type="ECO:0000256" key="2">
    <source>
        <dbReference type="ARBA" id="ARBA00022679"/>
    </source>
</evidence>
<dbReference type="PROSITE" id="PS01330">
    <property type="entry name" value="PABS_1"/>
    <property type="match status" value="1"/>
</dbReference>